<evidence type="ECO:0000313" key="7">
    <source>
        <dbReference type="EMBL" id="QAV18758.1"/>
    </source>
</evidence>
<dbReference type="AlphaFoldDB" id="A0A410WWG6"/>
<evidence type="ECO:0000313" key="6">
    <source>
        <dbReference type="EMBL" id="MCY9598615.1"/>
    </source>
</evidence>
<dbReference type="InterPro" id="IPR051309">
    <property type="entry name" value="ABCF_ATPase"/>
</dbReference>
<dbReference type="EMBL" id="CP026520">
    <property type="protein sequence ID" value="QAV18758.1"/>
    <property type="molecule type" value="Genomic_DNA"/>
</dbReference>
<gene>
    <name evidence="6" type="ORF">M5X16_22950</name>
    <name evidence="7" type="ORF">PC41400_14160</name>
</gene>
<evidence type="ECO:0000256" key="1">
    <source>
        <dbReference type="ARBA" id="ARBA00022737"/>
    </source>
</evidence>
<dbReference type="OrthoDB" id="9762369at2"/>
<feature type="coiled-coil region" evidence="4">
    <location>
        <begin position="252"/>
        <end position="286"/>
    </location>
</feature>
<dbReference type="EMBL" id="JAMDMJ010000033">
    <property type="protein sequence ID" value="MCY9598615.1"/>
    <property type="molecule type" value="Genomic_DNA"/>
</dbReference>
<dbReference type="CDD" id="cd03221">
    <property type="entry name" value="ABCF_EF-3"/>
    <property type="match status" value="2"/>
</dbReference>
<keyword evidence="9" id="KW-1185">Reference proteome</keyword>
<evidence type="ECO:0000256" key="3">
    <source>
        <dbReference type="ARBA" id="ARBA00022840"/>
    </source>
</evidence>
<dbReference type="Pfam" id="PF00005">
    <property type="entry name" value="ABC_tran"/>
    <property type="match status" value="2"/>
</dbReference>
<protein>
    <submittedName>
        <fullName evidence="7">ABC transporter ATP-binding protein</fullName>
    </submittedName>
    <submittedName>
        <fullName evidence="6">ABC-F family ATP-binding cassette domain-containing protein</fullName>
    </submittedName>
</protein>
<dbReference type="KEGG" id="pchi:PC41400_14160"/>
<dbReference type="FunFam" id="3.40.50.300:FF:000309">
    <property type="entry name" value="ABC transporter ATP-binding protein"/>
    <property type="match status" value="1"/>
</dbReference>
<dbReference type="GeneID" id="95375956"/>
<organism evidence="7 8">
    <name type="scientific">Paenibacillus chitinolyticus</name>
    <dbReference type="NCBI Taxonomy" id="79263"/>
    <lineage>
        <taxon>Bacteria</taxon>
        <taxon>Bacillati</taxon>
        <taxon>Bacillota</taxon>
        <taxon>Bacilli</taxon>
        <taxon>Bacillales</taxon>
        <taxon>Paenibacillaceae</taxon>
        <taxon>Paenibacillus</taxon>
    </lineage>
</organism>
<feature type="coiled-coil region" evidence="4">
    <location>
        <begin position="577"/>
        <end position="618"/>
    </location>
</feature>
<dbReference type="SMART" id="SM00382">
    <property type="entry name" value="AAA"/>
    <property type="match status" value="2"/>
</dbReference>
<dbReference type="PANTHER" id="PTHR42855">
    <property type="entry name" value="ABC TRANSPORTER ATP-BINDING SUBUNIT"/>
    <property type="match status" value="1"/>
</dbReference>
<evidence type="ECO:0000313" key="8">
    <source>
        <dbReference type="Proteomes" id="UP000288943"/>
    </source>
</evidence>
<sequence length="656" mass="73361">MILVNGQQIKKYHAANLVLDGATFEVHAGEKIGLIGRNGSGKSTLLQLISRQQSIDEGMLTVKKELMIGYLPQIPVEFEGLTVYEVLSYGCRHLTACQQEMTALEHDMAEPGASADSARMEGLLNAYASVQERFERGGGYEMDAVIDSVAIGLQISKETYARQFSTFSGGEKTRIALASQLIMRPDLLLLDEPTNHLDLRGIEWLEQFLQGFAGACVLVSHDRYFLDRTASKMIELEDGEAFTYQTNYSGYMKEKEERLLQQFAQYQEQQKAIKKMKETIRKLEEWGRIGDNEKFFKRAASMRKALERMQVMKRPILEQKSADFALNLQDRSAKRVAEFSGVHKSYGERRILKGAEGSLHYGEKIVLVGDNGTGKTTLFKLLLGQEVPDYGALELGSRVEIGYMAQQEESRDPQKTVLDYFRLEAGVEEGEARGILAKYLFYGTDVFKPVSMLSGGERSRLRLALLVRRKPNLLLLDEPTNHLDIASREALEEALEEYPGTVLAISHDRYFINRLAQRVWELQDGQITSYIGQFDEYRAKKRELEQTAVDRGHGRPPADVPGAASTAVRAGEQPLCAAEANAAAKAAAAEARATERKRLQLEAQIAALEAQLAASDAELQQLGGCGDTAQLEARWREREELQARLDAEMTAWLELG</sequence>
<accession>A0A410WWG6</accession>
<keyword evidence="2" id="KW-0547">Nucleotide-binding</keyword>
<dbReference type="NCBIfam" id="NF000355">
    <property type="entry name" value="ribo_prot_ABC_F"/>
    <property type="match status" value="1"/>
</dbReference>
<dbReference type="RefSeq" id="WP_042227801.1">
    <property type="nucleotide sequence ID" value="NZ_CP026520.1"/>
</dbReference>
<dbReference type="SUPFAM" id="SSF52540">
    <property type="entry name" value="P-loop containing nucleoside triphosphate hydrolases"/>
    <property type="match status" value="2"/>
</dbReference>
<dbReference type="FunFam" id="3.40.50.300:FF:000011">
    <property type="entry name" value="Putative ABC transporter ATP-binding component"/>
    <property type="match status" value="1"/>
</dbReference>
<dbReference type="InterPro" id="IPR017871">
    <property type="entry name" value="ABC_transporter-like_CS"/>
</dbReference>
<keyword evidence="4" id="KW-0175">Coiled coil</keyword>
<reference evidence="6 9" key="2">
    <citation type="submission" date="2022-05" db="EMBL/GenBank/DDBJ databases">
        <title>Genome Sequencing of Bee-Associated Microbes.</title>
        <authorList>
            <person name="Dunlap C."/>
        </authorList>
    </citation>
    <scope>NUCLEOTIDE SEQUENCE [LARGE SCALE GENOMIC DNA]</scope>
    <source>
        <strain evidence="6 9">NRRL B-23120</strain>
    </source>
</reference>
<dbReference type="PROSITE" id="PS00211">
    <property type="entry name" value="ABC_TRANSPORTER_1"/>
    <property type="match status" value="2"/>
</dbReference>
<dbReference type="InterPro" id="IPR032781">
    <property type="entry name" value="ABC_tran_Xtn"/>
</dbReference>
<dbReference type="InterPro" id="IPR003593">
    <property type="entry name" value="AAA+_ATPase"/>
</dbReference>
<dbReference type="PANTHER" id="PTHR42855:SF2">
    <property type="entry name" value="DRUG RESISTANCE ABC TRANSPORTER,ATP-BINDING PROTEIN"/>
    <property type="match status" value="1"/>
</dbReference>
<dbReference type="InterPro" id="IPR003439">
    <property type="entry name" value="ABC_transporter-like_ATP-bd"/>
</dbReference>
<keyword evidence="3 7" id="KW-0067">ATP-binding</keyword>
<dbReference type="Proteomes" id="UP000288943">
    <property type="component" value="Chromosome"/>
</dbReference>
<reference evidence="7 8" key="1">
    <citation type="submission" date="2018-01" db="EMBL/GenBank/DDBJ databases">
        <title>The whole genome sequencing and assembly of Paenibacillus chitinolyticus KCCM 41400 strain.</title>
        <authorList>
            <person name="Kim J.-Y."/>
            <person name="Park M.-K."/>
            <person name="Lee Y.-J."/>
            <person name="Yi H."/>
            <person name="Bahn Y.-S."/>
            <person name="Kim J.F."/>
            <person name="Lee D.-W."/>
        </authorList>
    </citation>
    <scope>NUCLEOTIDE SEQUENCE [LARGE SCALE GENOMIC DNA]</scope>
    <source>
        <strain evidence="7 8">KCCM 41400</strain>
    </source>
</reference>
<keyword evidence="1" id="KW-0677">Repeat</keyword>
<evidence type="ECO:0000256" key="2">
    <source>
        <dbReference type="ARBA" id="ARBA00022741"/>
    </source>
</evidence>
<dbReference type="GO" id="GO:0003676">
    <property type="term" value="F:nucleic acid binding"/>
    <property type="evidence" value="ECO:0007669"/>
    <property type="project" value="UniProtKB-ARBA"/>
</dbReference>
<dbReference type="GO" id="GO:0016887">
    <property type="term" value="F:ATP hydrolysis activity"/>
    <property type="evidence" value="ECO:0007669"/>
    <property type="project" value="InterPro"/>
</dbReference>
<dbReference type="InterPro" id="IPR027417">
    <property type="entry name" value="P-loop_NTPase"/>
</dbReference>
<proteinExistence type="predicted"/>
<name>A0A410WWG6_9BACL</name>
<feature type="domain" description="ABC transporter" evidence="5">
    <location>
        <begin position="4"/>
        <end position="263"/>
    </location>
</feature>
<evidence type="ECO:0000256" key="4">
    <source>
        <dbReference type="SAM" id="Coils"/>
    </source>
</evidence>
<dbReference type="Proteomes" id="UP001527202">
    <property type="component" value="Unassembled WGS sequence"/>
</dbReference>
<dbReference type="PROSITE" id="PS50893">
    <property type="entry name" value="ABC_TRANSPORTER_2"/>
    <property type="match status" value="2"/>
</dbReference>
<dbReference type="Pfam" id="PF12848">
    <property type="entry name" value="ABC_tran_Xtn"/>
    <property type="match status" value="1"/>
</dbReference>
<evidence type="ECO:0000259" key="5">
    <source>
        <dbReference type="PROSITE" id="PS50893"/>
    </source>
</evidence>
<evidence type="ECO:0000313" key="9">
    <source>
        <dbReference type="Proteomes" id="UP001527202"/>
    </source>
</evidence>
<feature type="domain" description="ABC transporter" evidence="5">
    <location>
        <begin position="337"/>
        <end position="549"/>
    </location>
</feature>
<dbReference type="GO" id="GO:0005524">
    <property type="term" value="F:ATP binding"/>
    <property type="evidence" value="ECO:0007669"/>
    <property type="project" value="UniProtKB-KW"/>
</dbReference>
<dbReference type="Gene3D" id="3.40.50.300">
    <property type="entry name" value="P-loop containing nucleotide triphosphate hydrolases"/>
    <property type="match status" value="2"/>
</dbReference>